<dbReference type="Pfam" id="PF01633">
    <property type="entry name" value="Choline_kinase"/>
    <property type="match status" value="2"/>
</dbReference>
<evidence type="ECO:0000313" key="5">
    <source>
        <dbReference type="EMBL" id="KAL3810818.1"/>
    </source>
</evidence>
<evidence type="ECO:0000256" key="2">
    <source>
        <dbReference type="ARBA" id="ARBA00038211"/>
    </source>
</evidence>
<evidence type="ECO:0000256" key="1">
    <source>
        <dbReference type="ARBA" id="ARBA00037883"/>
    </source>
</evidence>
<dbReference type="EMBL" id="JALLPB020000298">
    <property type="protein sequence ID" value="KAL3810818.1"/>
    <property type="molecule type" value="Genomic_DNA"/>
</dbReference>
<name>A0ABD3RD55_9STRA</name>
<keyword evidence="4" id="KW-1133">Transmembrane helix</keyword>
<dbReference type="Proteomes" id="UP001530377">
    <property type="component" value="Unassembled WGS sequence"/>
</dbReference>
<dbReference type="Gene3D" id="3.90.1200.10">
    <property type="match status" value="2"/>
</dbReference>
<dbReference type="EC" id="2.7.1.82" evidence="3"/>
<dbReference type="PANTHER" id="PTHR22603">
    <property type="entry name" value="CHOLINE/ETHANOALAMINE KINASE"/>
    <property type="match status" value="1"/>
</dbReference>
<evidence type="ECO:0000256" key="3">
    <source>
        <dbReference type="ARBA" id="ARBA00038874"/>
    </source>
</evidence>
<organism evidence="5 6">
    <name type="scientific">Cyclostephanos tholiformis</name>
    <dbReference type="NCBI Taxonomy" id="382380"/>
    <lineage>
        <taxon>Eukaryota</taxon>
        <taxon>Sar</taxon>
        <taxon>Stramenopiles</taxon>
        <taxon>Ochrophyta</taxon>
        <taxon>Bacillariophyta</taxon>
        <taxon>Coscinodiscophyceae</taxon>
        <taxon>Thalassiosirophycidae</taxon>
        <taxon>Stephanodiscales</taxon>
        <taxon>Stephanodiscaceae</taxon>
        <taxon>Cyclostephanos</taxon>
    </lineage>
</organism>
<keyword evidence="4" id="KW-0472">Membrane</keyword>
<dbReference type="GO" id="GO:0004305">
    <property type="term" value="F:ethanolamine kinase activity"/>
    <property type="evidence" value="ECO:0007669"/>
    <property type="project" value="UniProtKB-EC"/>
</dbReference>
<comment type="caution">
    <text evidence="5">The sequence shown here is derived from an EMBL/GenBank/DDBJ whole genome shotgun (WGS) entry which is preliminary data.</text>
</comment>
<keyword evidence="6" id="KW-1185">Reference proteome</keyword>
<keyword evidence="4" id="KW-0812">Transmembrane</keyword>
<evidence type="ECO:0000256" key="4">
    <source>
        <dbReference type="SAM" id="Phobius"/>
    </source>
</evidence>
<comment type="similarity">
    <text evidence="2">Belongs to the choline/ethanolamine kinase family.</text>
</comment>
<comment type="pathway">
    <text evidence="1">Phospholipid metabolism; phosphatidylethanolamine biosynthesis; phosphatidylethanolamine from ethanolamine: step 1/3.</text>
</comment>
<gene>
    <name evidence="5" type="ORF">ACHAXA_007508</name>
</gene>
<dbReference type="PANTHER" id="PTHR22603:SF66">
    <property type="entry name" value="ETHANOLAMINE KINASE"/>
    <property type="match status" value="1"/>
</dbReference>
<dbReference type="AlphaFoldDB" id="A0ABD3RD55"/>
<proteinExistence type="inferred from homology"/>
<dbReference type="SUPFAM" id="SSF56112">
    <property type="entry name" value="Protein kinase-like (PK-like)"/>
    <property type="match status" value="1"/>
</dbReference>
<protein>
    <recommendedName>
        <fullName evidence="3">ethanolamine kinase</fullName>
        <ecNumber evidence="3">2.7.1.82</ecNumber>
    </recommendedName>
</protein>
<sequence>MIDRDVETSTYSALCDAGIAYRHLGRFGNGRVEGWLEGYVPLKCDDLSDANASMAIAREMARLHCNFELPPGELRDHHHHHHHHHHNHGGTDPNNATKCVVGLWNQLKDWMAQAKGYDEFRTSEDTRRVRELKLDEIEVEVRNYITSLGEDKERIVFRWVIIYWMDDERMKHASMLICVYIYHPSPSNYFRVVGIAALYSLLFIYIRIVKKKKIIIISHNDLLAANIMRHRESGEIRLIDFEYGGTNYAAFDIANHLNEHAGGTSAEENGIPDYSKFPNLDRQLGFCLEYVRTSRAILSGGVVGDGDVDDGADDDVCAEANDLLEQVQKFLLVNHLYWGLWAINQAAVEGCDEFDYLNFATSRINEFRARKEDMARTGTGK</sequence>
<reference evidence="5 6" key="1">
    <citation type="submission" date="2024-10" db="EMBL/GenBank/DDBJ databases">
        <title>Updated reference genomes for cyclostephanoid diatoms.</title>
        <authorList>
            <person name="Roberts W.R."/>
            <person name="Alverson A.J."/>
        </authorList>
    </citation>
    <scope>NUCLEOTIDE SEQUENCE [LARGE SCALE GENOMIC DNA]</scope>
    <source>
        <strain evidence="5 6">AJA228-03</strain>
    </source>
</reference>
<feature type="transmembrane region" description="Helical" evidence="4">
    <location>
        <begin position="189"/>
        <end position="208"/>
    </location>
</feature>
<dbReference type="InterPro" id="IPR011009">
    <property type="entry name" value="Kinase-like_dom_sf"/>
</dbReference>
<accession>A0ABD3RD55</accession>
<evidence type="ECO:0000313" key="6">
    <source>
        <dbReference type="Proteomes" id="UP001530377"/>
    </source>
</evidence>